<feature type="domain" description="Peptidase C1A papain C-terminal" evidence="3">
    <location>
        <begin position="51"/>
        <end position="333"/>
    </location>
</feature>
<name>A0A481YPT3_9VIRU</name>
<protein>
    <submittedName>
        <fullName evidence="4">Papain family cysteine protease</fullName>
    </submittedName>
</protein>
<dbReference type="SUPFAM" id="SSF54001">
    <property type="entry name" value="Cysteine proteinases"/>
    <property type="match status" value="1"/>
</dbReference>
<keyword evidence="2" id="KW-1133">Transmembrane helix</keyword>
<dbReference type="InterPro" id="IPR000668">
    <property type="entry name" value="Peptidase_C1A_C"/>
</dbReference>
<dbReference type="SMART" id="SM00645">
    <property type="entry name" value="Pept_C1"/>
    <property type="match status" value="1"/>
</dbReference>
<evidence type="ECO:0000256" key="1">
    <source>
        <dbReference type="ARBA" id="ARBA00008455"/>
    </source>
</evidence>
<keyword evidence="2" id="KW-0812">Transmembrane</keyword>
<dbReference type="InterPro" id="IPR013128">
    <property type="entry name" value="Peptidase_C1A"/>
</dbReference>
<dbReference type="PRINTS" id="PR00705">
    <property type="entry name" value="PAPAIN"/>
</dbReference>
<dbReference type="Pfam" id="PF00112">
    <property type="entry name" value="Peptidase_C1"/>
    <property type="match status" value="1"/>
</dbReference>
<dbReference type="PROSITE" id="PS00139">
    <property type="entry name" value="THIOL_PROTEASE_CYS"/>
    <property type="match status" value="1"/>
</dbReference>
<dbReference type="PANTHER" id="PTHR12411">
    <property type="entry name" value="CYSTEINE PROTEASE FAMILY C1-RELATED"/>
    <property type="match status" value="1"/>
</dbReference>
<accession>A0A481YPT3</accession>
<feature type="transmembrane region" description="Helical" evidence="2">
    <location>
        <begin position="439"/>
        <end position="460"/>
    </location>
</feature>
<dbReference type="InterPro" id="IPR000169">
    <property type="entry name" value="Pept_cys_AS"/>
</dbReference>
<keyword evidence="2" id="KW-0472">Membrane</keyword>
<evidence type="ECO:0000313" key="4">
    <source>
        <dbReference type="EMBL" id="QBK85293.1"/>
    </source>
</evidence>
<gene>
    <name evidence="4" type="ORF">LCIVAC01_01020</name>
</gene>
<dbReference type="GO" id="GO:0006508">
    <property type="term" value="P:proteolysis"/>
    <property type="evidence" value="ECO:0007669"/>
    <property type="project" value="UniProtKB-KW"/>
</dbReference>
<evidence type="ECO:0000259" key="3">
    <source>
        <dbReference type="SMART" id="SM00645"/>
    </source>
</evidence>
<dbReference type="InterPro" id="IPR038765">
    <property type="entry name" value="Papain-like_cys_pep_sf"/>
</dbReference>
<dbReference type="EMBL" id="MK500313">
    <property type="protein sequence ID" value="QBK85293.1"/>
    <property type="molecule type" value="Genomic_DNA"/>
</dbReference>
<sequence>MSYQSDEKLSASLKLKIKQRPTLTRLRSYSPIVEAKYKKAPIYFPKIKEPLPKNFNGKEVWKGLLSPVRNQGSCGSCWAFASTSCLADKFNIQSGKLHLVLSVAQVIICDWQGKEFQIKHPAQQQALAAKLNEIALTKTGACTGNTLLDAWNYLYLVGTPTEKCQPDKFTDFPPISKYTEARGLPHCADIAGAFGDFCNNYDWDPRTGALHGTPTRFFRAITYYTIPGIARDGGKIEYIMQSIFRWGPVTTGMHVYSDFYEFDPKKEIYEWDGKSQLVGGHAIILLGWGEEENGKKFWWVQNSWGADWGIDGYFKMIRGINNCEIEENVVSGGPDFFYPEGVLPHPVLAGGIDAPSKGALIKRRELSTGIDVYGGGIDPATGYSRRIMIRFPTMDFSPPITPKELPDFSKWIAGINGASKNIAKFQKKEVKPEKTGFKIAFIALIISFVIILLSIFIFIFL</sequence>
<evidence type="ECO:0000256" key="2">
    <source>
        <dbReference type="SAM" id="Phobius"/>
    </source>
</evidence>
<keyword evidence="4" id="KW-0645">Protease</keyword>
<reference evidence="4" key="1">
    <citation type="journal article" date="2019" name="MBio">
        <title>Virus Genomes from Deep Sea Sediments Expand the Ocean Megavirome and Support Independent Origins of Viral Gigantism.</title>
        <authorList>
            <person name="Backstrom D."/>
            <person name="Yutin N."/>
            <person name="Jorgensen S.L."/>
            <person name="Dharamshi J."/>
            <person name="Homa F."/>
            <person name="Zaremba-Niedwiedzka K."/>
            <person name="Spang A."/>
            <person name="Wolf Y.I."/>
            <person name="Koonin E.V."/>
            <person name="Ettema T.J."/>
        </authorList>
    </citation>
    <scope>NUCLEOTIDE SEQUENCE</scope>
</reference>
<keyword evidence="4" id="KW-0378">Hydrolase</keyword>
<proteinExistence type="inferred from homology"/>
<comment type="similarity">
    <text evidence="1">Belongs to the peptidase C1 family.</text>
</comment>
<organism evidence="4">
    <name type="scientific">Iridovirus LCIVAC01</name>
    <dbReference type="NCBI Taxonomy" id="2506607"/>
    <lineage>
        <taxon>Viruses</taxon>
        <taxon>Varidnaviria</taxon>
        <taxon>Bamfordvirae</taxon>
        <taxon>Nucleocytoviricota</taxon>
        <taxon>Megaviricetes</taxon>
        <taxon>Pimascovirales</taxon>
        <taxon>Pimascovirales incertae sedis</taxon>
        <taxon>Iridoviridae</taxon>
    </lineage>
</organism>
<dbReference type="GO" id="GO:0008234">
    <property type="term" value="F:cysteine-type peptidase activity"/>
    <property type="evidence" value="ECO:0007669"/>
    <property type="project" value="InterPro"/>
</dbReference>
<dbReference type="Gene3D" id="3.90.70.10">
    <property type="entry name" value="Cysteine proteinases"/>
    <property type="match status" value="1"/>
</dbReference>